<proteinExistence type="predicted"/>
<sequence>MENPAQSNSEKTTMAKKLEKSQWSGYFDLVSKALTGKRAEIEVASLNHGDQIEAEWLPFHGISYDPKNDLVALALEGHDHLIRKPKEIYIEGEGVHLSSLEVIDADDVRQIVLLRDPLMLPAPTAAKAG</sequence>
<gene>
    <name evidence="1" type="ORF">BKD09_15590</name>
</gene>
<dbReference type="InterPro" id="IPR035223">
    <property type="entry name" value="DUF5335"/>
</dbReference>
<evidence type="ECO:0000313" key="1">
    <source>
        <dbReference type="EMBL" id="APG09761.1"/>
    </source>
</evidence>
<name>A0A1L3F8Z1_BRAJP</name>
<dbReference type="Pfam" id="PF17269">
    <property type="entry name" value="DUF5335"/>
    <property type="match status" value="1"/>
</dbReference>
<reference evidence="1 2" key="1">
    <citation type="submission" date="2016-11" db="EMBL/GenBank/DDBJ databases">
        <title>Complete Genome Sequence of Bradyrhizobium sp. strain J5, an isolated from soybean nodule in Hokkaido.</title>
        <authorList>
            <person name="Kanehara K."/>
        </authorList>
    </citation>
    <scope>NUCLEOTIDE SEQUENCE [LARGE SCALE GENOMIC DNA]</scope>
    <source>
        <strain evidence="1 2">J5</strain>
    </source>
</reference>
<evidence type="ECO:0000313" key="2">
    <source>
        <dbReference type="Proteomes" id="UP000181962"/>
    </source>
</evidence>
<dbReference type="EMBL" id="CP017637">
    <property type="protein sequence ID" value="APG09761.1"/>
    <property type="molecule type" value="Genomic_DNA"/>
</dbReference>
<accession>A0A1L3F8Z1</accession>
<dbReference type="AlphaFoldDB" id="A0A1L3F8Z1"/>
<organism evidence="1 2">
    <name type="scientific">Bradyrhizobium japonicum</name>
    <dbReference type="NCBI Taxonomy" id="375"/>
    <lineage>
        <taxon>Bacteria</taxon>
        <taxon>Pseudomonadati</taxon>
        <taxon>Pseudomonadota</taxon>
        <taxon>Alphaproteobacteria</taxon>
        <taxon>Hyphomicrobiales</taxon>
        <taxon>Nitrobacteraceae</taxon>
        <taxon>Bradyrhizobium</taxon>
    </lineage>
</organism>
<protein>
    <submittedName>
        <fullName evidence="1">Uncharacterized protein</fullName>
    </submittedName>
</protein>
<dbReference type="Proteomes" id="UP000181962">
    <property type="component" value="Chromosome"/>
</dbReference>